<proteinExistence type="predicted"/>
<gene>
    <name evidence="3" type="ORF">B296_00008636</name>
</gene>
<keyword evidence="2" id="KW-0472">Membrane</keyword>
<sequence length="154" mass="17053">MVHGVGPRKETRPNVLSSSSGPAPTAGAHLVVSRAKRRLLGFATFLPHLLLYLWSFARPLQLDLTRRCAVMRGRERRIRCLHRPIPRRRMTTVRRPADRLSISSGESSNAWGPLQLAPISQCSPNNGTFIPPNDGIRHPSSAQDSLPTRPMAGH</sequence>
<feature type="region of interest" description="Disordered" evidence="1">
    <location>
        <begin position="1"/>
        <end position="26"/>
    </location>
</feature>
<evidence type="ECO:0000313" key="3">
    <source>
        <dbReference type="EMBL" id="RRT72494.1"/>
    </source>
</evidence>
<comment type="caution">
    <text evidence="3">The sequence shown here is derived from an EMBL/GenBank/DDBJ whole genome shotgun (WGS) entry which is preliminary data.</text>
</comment>
<accession>A0A427A8F0</accession>
<organism evidence="3 4">
    <name type="scientific">Ensete ventricosum</name>
    <name type="common">Abyssinian banana</name>
    <name type="synonym">Musa ensete</name>
    <dbReference type="NCBI Taxonomy" id="4639"/>
    <lineage>
        <taxon>Eukaryota</taxon>
        <taxon>Viridiplantae</taxon>
        <taxon>Streptophyta</taxon>
        <taxon>Embryophyta</taxon>
        <taxon>Tracheophyta</taxon>
        <taxon>Spermatophyta</taxon>
        <taxon>Magnoliopsida</taxon>
        <taxon>Liliopsida</taxon>
        <taxon>Zingiberales</taxon>
        <taxon>Musaceae</taxon>
        <taxon>Ensete</taxon>
    </lineage>
</organism>
<protein>
    <submittedName>
        <fullName evidence="3">Uncharacterized protein</fullName>
    </submittedName>
</protein>
<keyword evidence="2" id="KW-0812">Transmembrane</keyword>
<evidence type="ECO:0000256" key="1">
    <source>
        <dbReference type="SAM" id="MobiDB-lite"/>
    </source>
</evidence>
<evidence type="ECO:0000256" key="2">
    <source>
        <dbReference type="SAM" id="Phobius"/>
    </source>
</evidence>
<dbReference type="AlphaFoldDB" id="A0A427A8F0"/>
<evidence type="ECO:0000313" key="4">
    <source>
        <dbReference type="Proteomes" id="UP000287651"/>
    </source>
</evidence>
<feature type="region of interest" description="Disordered" evidence="1">
    <location>
        <begin position="127"/>
        <end position="154"/>
    </location>
</feature>
<dbReference type="Proteomes" id="UP000287651">
    <property type="component" value="Unassembled WGS sequence"/>
</dbReference>
<name>A0A427A8F0_ENSVE</name>
<dbReference type="EMBL" id="AMZH03003390">
    <property type="protein sequence ID" value="RRT72494.1"/>
    <property type="molecule type" value="Genomic_DNA"/>
</dbReference>
<keyword evidence="2" id="KW-1133">Transmembrane helix</keyword>
<reference evidence="3 4" key="1">
    <citation type="journal article" date="2014" name="Agronomy (Basel)">
        <title>A Draft Genome Sequence for Ensete ventricosum, the Drought-Tolerant Tree Against Hunger.</title>
        <authorList>
            <person name="Harrison J."/>
            <person name="Moore K.A."/>
            <person name="Paszkiewicz K."/>
            <person name="Jones T."/>
            <person name="Grant M."/>
            <person name="Ambacheew D."/>
            <person name="Muzemil S."/>
            <person name="Studholme D.J."/>
        </authorList>
    </citation>
    <scope>NUCLEOTIDE SEQUENCE [LARGE SCALE GENOMIC DNA]</scope>
</reference>
<feature type="transmembrane region" description="Helical" evidence="2">
    <location>
        <begin position="39"/>
        <end position="57"/>
    </location>
</feature>